<dbReference type="GO" id="GO:0003688">
    <property type="term" value="F:DNA replication origin binding"/>
    <property type="evidence" value="ECO:0007669"/>
    <property type="project" value="TreeGrafter"/>
</dbReference>
<protein>
    <recommendedName>
        <fullName evidence="3">AAA+ ATPase domain-containing protein</fullName>
    </recommendedName>
</protein>
<dbReference type="AlphaFoldDB" id="A0A0P9GKC8"/>
<dbReference type="CDD" id="cd00009">
    <property type="entry name" value="AAA"/>
    <property type="match status" value="1"/>
</dbReference>
<evidence type="ECO:0000313" key="4">
    <source>
        <dbReference type="EMBL" id="KPV73760.1"/>
    </source>
</evidence>
<dbReference type="GO" id="GO:0005524">
    <property type="term" value="F:ATP binding"/>
    <property type="evidence" value="ECO:0007669"/>
    <property type="project" value="InterPro"/>
</dbReference>
<dbReference type="Proteomes" id="UP000053890">
    <property type="component" value="Unassembled WGS sequence"/>
</dbReference>
<dbReference type="InterPro" id="IPR003593">
    <property type="entry name" value="AAA+_ATPase"/>
</dbReference>
<dbReference type="OMA" id="AMENCAT"/>
<dbReference type="OrthoDB" id="1926878at2759"/>
<evidence type="ECO:0000313" key="5">
    <source>
        <dbReference type="Proteomes" id="UP000053890"/>
    </source>
</evidence>
<keyword evidence="5" id="KW-1185">Reference proteome</keyword>
<reference evidence="4 5" key="1">
    <citation type="journal article" date="2015" name="Front. Microbiol.">
        <title>Genome sequence of the plant growth promoting endophytic yeast Rhodotorula graminis WP1.</title>
        <authorList>
            <person name="Firrincieli A."/>
            <person name="Otillar R."/>
            <person name="Salamov A."/>
            <person name="Schmutz J."/>
            <person name="Khan Z."/>
            <person name="Redman R.S."/>
            <person name="Fleck N.D."/>
            <person name="Lindquist E."/>
            <person name="Grigoriev I.V."/>
            <person name="Doty S.L."/>
        </authorList>
    </citation>
    <scope>NUCLEOTIDE SEQUENCE [LARGE SCALE GENOMIC DNA]</scope>
    <source>
        <strain evidence="4 5">WP1</strain>
    </source>
</reference>
<name>A0A0P9GKC8_RHOGW</name>
<feature type="region of interest" description="Disordered" evidence="2">
    <location>
        <begin position="665"/>
        <end position="691"/>
    </location>
</feature>
<dbReference type="SMART" id="SM00382">
    <property type="entry name" value="AAA"/>
    <property type="match status" value="1"/>
</dbReference>
<feature type="region of interest" description="Disordered" evidence="2">
    <location>
        <begin position="604"/>
        <end position="633"/>
    </location>
</feature>
<dbReference type="GO" id="GO:0033314">
    <property type="term" value="P:mitotic DNA replication checkpoint signaling"/>
    <property type="evidence" value="ECO:0007669"/>
    <property type="project" value="TreeGrafter"/>
</dbReference>
<dbReference type="PANTHER" id="PTHR10763:SF26">
    <property type="entry name" value="CELL DIVISION CONTROL PROTEIN 6 HOMOLOG"/>
    <property type="match status" value="1"/>
</dbReference>
<dbReference type="GO" id="GO:0006270">
    <property type="term" value="P:DNA replication initiation"/>
    <property type="evidence" value="ECO:0007669"/>
    <property type="project" value="TreeGrafter"/>
</dbReference>
<dbReference type="GO" id="GO:0016887">
    <property type="term" value="F:ATP hydrolysis activity"/>
    <property type="evidence" value="ECO:0007669"/>
    <property type="project" value="InterPro"/>
</dbReference>
<dbReference type="InterPro" id="IPR050311">
    <property type="entry name" value="ORC1/CDC6"/>
</dbReference>
<dbReference type="RefSeq" id="XP_018269809.1">
    <property type="nucleotide sequence ID" value="XM_018417576.1"/>
</dbReference>
<dbReference type="InterPro" id="IPR003959">
    <property type="entry name" value="ATPase_AAA_core"/>
</dbReference>
<feature type="compositionally biased region" description="Low complexity" evidence="2">
    <location>
        <begin position="526"/>
        <end position="544"/>
    </location>
</feature>
<keyword evidence="1" id="KW-0235">DNA replication</keyword>
<evidence type="ECO:0000256" key="2">
    <source>
        <dbReference type="SAM" id="MobiDB-lite"/>
    </source>
</evidence>
<dbReference type="PRINTS" id="PR00830">
    <property type="entry name" value="ENDOLAPTASE"/>
</dbReference>
<dbReference type="SUPFAM" id="SSF52540">
    <property type="entry name" value="P-loop containing nucleoside triphosphate hydrolases"/>
    <property type="match status" value="1"/>
</dbReference>
<dbReference type="Pfam" id="PF00004">
    <property type="entry name" value="AAA"/>
    <property type="match status" value="1"/>
</dbReference>
<feature type="compositionally biased region" description="Basic and acidic residues" evidence="2">
    <location>
        <begin position="677"/>
        <end position="691"/>
    </location>
</feature>
<dbReference type="GO" id="GO:0005634">
    <property type="term" value="C:nucleus"/>
    <property type="evidence" value="ECO:0007669"/>
    <property type="project" value="TreeGrafter"/>
</dbReference>
<feature type="compositionally biased region" description="Polar residues" evidence="2">
    <location>
        <begin position="9"/>
        <end position="20"/>
    </location>
</feature>
<feature type="domain" description="AAA+ ATPase" evidence="3">
    <location>
        <begin position="178"/>
        <end position="364"/>
    </location>
</feature>
<evidence type="ECO:0000256" key="1">
    <source>
        <dbReference type="ARBA" id="ARBA00022705"/>
    </source>
</evidence>
<dbReference type="Gene3D" id="1.10.8.60">
    <property type="match status" value="1"/>
</dbReference>
<organism evidence="4 5">
    <name type="scientific">Rhodotorula graminis (strain WP1)</name>
    <dbReference type="NCBI Taxonomy" id="578459"/>
    <lineage>
        <taxon>Eukaryota</taxon>
        <taxon>Fungi</taxon>
        <taxon>Dikarya</taxon>
        <taxon>Basidiomycota</taxon>
        <taxon>Pucciniomycotina</taxon>
        <taxon>Microbotryomycetes</taxon>
        <taxon>Sporidiobolales</taxon>
        <taxon>Sporidiobolaceae</taxon>
        <taxon>Rhodotorula</taxon>
    </lineage>
</organism>
<gene>
    <name evidence="4" type="ORF">RHOBADRAFT_54942</name>
</gene>
<evidence type="ECO:0000259" key="3">
    <source>
        <dbReference type="SMART" id="SM00382"/>
    </source>
</evidence>
<dbReference type="Gene3D" id="3.40.50.300">
    <property type="entry name" value="P-loop containing nucleotide triphosphate hydrolases"/>
    <property type="match status" value="1"/>
</dbReference>
<dbReference type="EMBL" id="KQ474082">
    <property type="protein sequence ID" value="KPV73760.1"/>
    <property type="molecule type" value="Genomic_DNA"/>
</dbReference>
<accession>A0A0P9GKC8</accession>
<proteinExistence type="predicted"/>
<feature type="region of interest" description="Disordered" evidence="2">
    <location>
        <begin position="1"/>
        <end position="50"/>
    </location>
</feature>
<dbReference type="PANTHER" id="PTHR10763">
    <property type="entry name" value="CELL DIVISION CONTROL PROTEIN 6-RELATED"/>
    <property type="match status" value="1"/>
</dbReference>
<feature type="compositionally biased region" description="Low complexity" evidence="2">
    <location>
        <begin position="606"/>
        <end position="630"/>
    </location>
</feature>
<feature type="region of interest" description="Disordered" evidence="2">
    <location>
        <begin position="522"/>
        <end position="545"/>
    </location>
</feature>
<dbReference type="GeneID" id="28978024"/>
<dbReference type="STRING" id="578459.A0A0P9GKC8"/>
<dbReference type="InterPro" id="IPR027417">
    <property type="entry name" value="P-loop_NTPase"/>
</dbReference>
<sequence>MLGKRTRTADSTPPSPSNKRPLTEYLPAVKGPSSPVTAAKRSAPLERSLSQKENAHVVQLVQPAFDDVFMADEDEEQRPSDFALPTPPLASEFQHVLDAPAPAVVDEPTTARGFSNVYTHAASLLSPSLSTSVLSLLGRADQRDTLLAFLSRRLPTAYAALGEPGPSAAAATSKRGPGPAAMYVSGPPGIGKTALVGAVVDELRARIDERALGGEVRVAMENCATIAAGGTGGERAWTRLGAALGVDMEDGEAALKAKERFEEGLKDGRKYLLILDEIDHLVASSSPSTRLPSSQQPDLLNALFALASVPASPLTLIGIANDLTLKALSFTPVPSPMSKGKATAKVDPLLTPVKPVRLHFKPYSWQELVAIVQQRLSLLAPTYPYLDGAPSVVHLAAAAAIDDEATSAKKAPVPLIDKPALDRCAKKVATGTGDVRTMLDVVRRAIAAAQAQALAAGPVDLGALTPASAPRAGMKHVSAALASSSGLTAAPSLAARLAALQGGPHQRFVLVSTLIALSRLNPAPPSSSSSSSSSTASRGSGCAGLDRPSSAFEAARVTADAAFAVYRDLVLRDEVLAPSALDQAAFVETLGMVEDLGGFVVVRGRPGSSPSSSPSKKQPGSGSASGGRARIVTPTKLKRGEKGRLTVELAHTAPMADLVAALTQAPAAGRESDEDEAARRARRALERERNDQRWRVKRAQLGRDEERRAEEELEGRDWERALLAREEASGKV</sequence>